<keyword evidence="2" id="KW-0378">Hydrolase</keyword>
<dbReference type="GO" id="GO:0004725">
    <property type="term" value="F:protein tyrosine phosphatase activity"/>
    <property type="evidence" value="ECO:0007669"/>
    <property type="project" value="InterPro"/>
</dbReference>
<proteinExistence type="inferred from homology"/>
<keyword evidence="6" id="KW-1185">Reference proteome</keyword>
<evidence type="ECO:0000313" key="5">
    <source>
        <dbReference type="EMBL" id="GCL61370.1"/>
    </source>
</evidence>
<dbReference type="SUPFAM" id="SSF52788">
    <property type="entry name" value="Phosphotyrosine protein phosphatases I"/>
    <property type="match status" value="1"/>
</dbReference>
<evidence type="ECO:0000256" key="2">
    <source>
        <dbReference type="ARBA" id="ARBA00022801"/>
    </source>
</evidence>
<dbReference type="Gene3D" id="3.40.50.2300">
    <property type="match status" value="1"/>
</dbReference>
<dbReference type="InterPro" id="IPR017867">
    <property type="entry name" value="Tyr_phospatase_low_mol_wt"/>
</dbReference>
<dbReference type="InterPro" id="IPR036196">
    <property type="entry name" value="Ptyr_pPase_sf"/>
</dbReference>
<accession>A0A480AKW8</accession>
<reference evidence="6" key="1">
    <citation type="submission" date="2019-03" db="EMBL/GenBank/DDBJ databases">
        <title>Aquabacterium pictum sp.nov., the first bacteriochlorophyll a-containing freshwater bacterium in the genus Aquabacterium of the class Betaproteobacteria.</title>
        <authorList>
            <person name="Hirose S."/>
            <person name="Tank M."/>
            <person name="Hara E."/>
            <person name="Tamaki H."/>
            <person name="Takaichi S."/>
            <person name="Haruta S."/>
            <person name="Hanada S."/>
        </authorList>
    </citation>
    <scope>NUCLEOTIDE SEQUENCE [LARGE SCALE GENOMIC DNA]</scope>
    <source>
        <strain evidence="6">W35</strain>
    </source>
</reference>
<feature type="active site" evidence="3">
    <location>
        <position position="26"/>
    </location>
</feature>
<dbReference type="SMART" id="SM00226">
    <property type="entry name" value="LMWPc"/>
    <property type="match status" value="1"/>
</dbReference>
<feature type="domain" description="Phosphotyrosine protein phosphatase I" evidence="4">
    <location>
        <begin position="14"/>
        <end position="163"/>
    </location>
</feature>
<organism evidence="5 6">
    <name type="scientific">Pseudaquabacterium pictum</name>
    <dbReference type="NCBI Taxonomy" id="2315236"/>
    <lineage>
        <taxon>Bacteria</taxon>
        <taxon>Pseudomonadati</taxon>
        <taxon>Pseudomonadota</taxon>
        <taxon>Betaproteobacteria</taxon>
        <taxon>Burkholderiales</taxon>
        <taxon>Sphaerotilaceae</taxon>
        <taxon>Pseudaquabacterium</taxon>
    </lineage>
</organism>
<dbReference type="Proteomes" id="UP000301751">
    <property type="component" value="Unassembled WGS sequence"/>
</dbReference>
<protein>
    <submittedName>
        <fullName evidence="5">Phosphotyrosine protein phosphatase</fullName>
    </submittedName>
</protein>
<evidence type="ECO:0000256" key="1">
    <source>
        <dbReference type="ARBA" id="ARBA00011063"/>
    </source>
</evidence>
<dbReference type="EMBL" id="BJCL01000001">
    <property type="protein sequence ID" value="GCL61370.1"/>
    <property type="molecule type" value="Genomic_DNA"/>
</dbReference>
<dbReference type="PANTHER" id="PTHR47439">
    <property type="entry name" value="LOW MOLECULAR WEIGHT PHOSPHOTYROSINE PROTEIN PHOSPHATASE-RELATED"/>
    <property type="match status" value="1"/>
</dbReference>
<feature type="active site" description="Nucleophile" evidence="3">
    <location>
        <position position="20"/>
    </location>
</feature>
<feature type="active site" description="Proton donor" evidence="3">
    <location>
        <position position="137"/>
    </location>
</feature>
<evidence type="ECO:0000313" key="6">
    <source>
        <dbReference type="Proteomes" id="UP000301751"/>
    </source>
</evidence>
<dbReference type="InterPro" id="IPR052995">
    <property type="entry name" value="LMW-PTP"/>
</dbReference>
<dbReference type="PANTHER" id="PTHR47439:SF1">
    <property type="entry name" value="ACID PHOSPHATASE"/>
    <property type="match status" value="1"/>
</dbReference>
<dbReference type="PRINTS" id="PR00719">
    <property type="entry name" value="LMWPTPASE"/>
</dbReference>
<sequence>MLSRWFRRPDPARVRLLMVCTGNICRSPMAEAVLRAKLQRSGLANAVAVDSAGTHGFHKGTPADPRAVAQAARRGYRLDDLVSRPVVAADFSRFDLLLAMDHDNLATLHKRCPPDEQHRLQLLLAHAPQLGADEVPDPYYSSVAAFDHALDLIEPACEGLLTEIRRRLSTPA</sequence>
<gene>
    <name evidence="5" type="ORF">AQPW35_04510</name>
</gene>
<name>A0A480AKW8_9BURK</name>
<dbReference type="CDD" id="cd16343">
    <property type="entry name" value="LMWPTP"/>
    <property type="match status" value="1"/>
</dbReference>
<comment type="similarity">
    <text evidence="1">Belongs to the low molecular weight phosphotyrosine protein phosphatase family.</text>
</comment>
<evidence type="ECO:0000259" key="4">
    <source>
        <dbReference type="SMART" id="SM00226"/>
    </source>
</evidence>
<dbReference type="Pfam" id="PF01451">
    <property type="entry name" value="LMWPc"/>
    <property type="match status" value="1"/>
</dbReference>
<dbReference type="RefSeq" id="WP_137731128.1">
    <property type="nucleotide sequence ID" value="NZ_BJCL01000001.1"/>
</dbReference>
<dbReference type="InterPro" id="IPR023485">
    <property type="entry name" value="Ptyr_pPase"/>
</dbReference>
<evidence type="ECO:0000256" key="3">
    <source>
        <dbReference type="PIRSR" id="PIRSR617867-1"/>
    </source>
</evidence>
<dbReference type="AlphaFoldDB" id="A0A480AKW8"/>
<comment type="caution">
    <text evidence="5">The sequence shown here is derived from an EMBL/GenBank/DDBJ whole genome shotgun (WGS) entry which is preliminary data.</text>
</comment>
<dbReference type="OrthoDB" id="9784339at2"/>